<reference evidence="1 2" key="1">
    <citation type="submission" date="2019-06" db="EMBL/GenBank/DDBJ databases">
        <title>Genome of new Rhodobacteraceae sp. SM1903.</title>
        <authorList>
            <person name="Ren X."/>
        </authorList>
    </citation>
    <scope>NUCLEOTIDE SEQUENCE [LARGE SCALE GENOMIC DNA]</scope>
    <source>
        <strain evidence="1 2">SM1903</strain>
    </source>
</reference>
<name>A0A5C5GCA7_9RHOB</name>
<dbReference type="Proteomes" id="UP000314011">
    <property type="component" value="Unassembled WGS sequence"/>
</dbReference>
<protein>
    <submittedName>
        <fullName evidence="1">DUF2291 domain-containing protein</fullName>
    </submittedName>
</protein>
<evidence type="ECO:0000313" key="2">
    <source>
        <dbReference type="Proteomes" id="UP000314011"/>
    </source>
</evidence>
<gene>
    <name evidence="1" type="ORF">FHY64_00270</name>
</gene>
<dbReference type="RefSeq" id="WP_140192454.1">
    <property type="nucleotide sequence ID" value="NZ_CP065915.1"/>
</dbReference>
<sequence>MSTAAKAPARRSGLSRKSIITGAALLALVVAMAVDTRVVVIGSDEDVQAAGFQPEVFGAEQFPIVRDFVQENAVEATELAAAVQEDQTAAGQEYGVGEGFGPVIPVTFTGVAGEATAGIYNVEVEGMPEGMGIRVQTGPAINGTELRDATGEIEFGQFTNQIEYQDAGSAINNEMKVQVLEPIDTSDLTGKSITVTGAFKLINPNNWLVTPVSMSVE</sequence>
<evidence type="ECO:0000313" key="1">
    <source>
        <dbReference type="EMBL" id="TNY31774.1"/>
    </source>
</evidence>
<comment type="caution">
    <text evidence="1">The sequence shown here is derived from an EMBL/GenBank/DDBJ whole genome shotgun (WGS) entry which is preliminary data.</text>
</comment>
<dbReference type="InterPro" id="IPR014582">
    <property type="entry name" value="UCP033535_lipo"/>
</dbReference>
<dbReference type="AlphaFoldDB" id="A0A5C5GCA7"/>
<accession>A0A5C5GCA7</accession>
<dbReference type="PIRSF" id="PIRSF033535">
    <property type="entry name" value="UCP033535_plp"/>
    <property type="match status" value="1"/>
</dbReference>
<dbReference type="InterPro" id="IPR036215">
    <property type="entry name" value="TM0957-like_sf"/>
</dbReference>
<dbReference type="Pfam" id="PF10054">
    <property type="entry name" value="DUF2291"/>
    <property type="match status" value="1"/>
</dbReference>
<dbReference type="OrthoDB" id="6631333at2"/>
<keyword evidence="2" id="KW-1185">Reference proteome</keyword>
<dbReference type="SUPFAM" id="SSF141318">
    <property type="entry name" value="TM0957-like"/>
    <property type="match status" value="1"/>
</dbReference>
<organism evidence="1 2">
    <name type="scientific">Pelagovum pacificum</name>
    <dbReference type="NCBI Taxonomy" id="2588711"/>
    <lineage>
        <taxon>Bacteria</taxon>
        <taxon>Pseudomonadati</taxon>
        <taxon>Pseudomonadota</taxon>
        <taxon>Alphaproteobacteria</taxon>
        <taxon>Rhodobacterales</taxon>
        <taxon>Paracoccaceae</taxon>
        <taxon>Pelagovum</taxon>
    </lineage>
</organism>
<dbReference type="EMBL" id="VFFF01000001">
    <property type="protein sequence ID" value="TNY31774.1"/>
    <property type="molecule type" value="Genomic_DNA"/>
</dbReference>
<proteinExistence type="predicted"/>